<dbReference type="Pfam" id="PF02746">
    <property type="entry name" value="MR_MLE_N"/>
    <property type="match status" value="1"/>
</dbReference>
<dbReference type="EMBL" id="JASCTH010000035">
    <property type="protein sequence ID" value="MDI6104640.1"/>
    <property type="molecule type" value="Genomic_DNA"/>
</dbReference>
<dbReference type="PANTHER" id="PTHR13794">
    <property type="entry name" value="ENOLASE SUPERFAMILY, MANDELATE RACEMASE"/>
    <property type="match status" value="1"/>
</dbReference>
<dbReference type="SFLD" id="SFLDS00001">
    <property type="entry name" value="Enolase"/>
    <property type="match status" value="1"/>
</dbReference>
<dbReference type="CDD" id="cd03316">
    <property type="entry name" value="MR_like"/>
    <property type="match status" value="1"/>
</dbReference>
<dbReference type="SMART" id="SM00922">
    <property type="entry name" value="MR_MLE"/>
    <property type="match status" value="1"/>
</dbReference>
<dbReference type="SUPFAM" id="SSF54826">
    <property type="entry name" value="Enolase N-terminal domain-like"/>
    <property type="match status" value="1"/>
</dbReference>
<dbReference type="InterPro" id="IPR046945">
    <property type="entry name" value="RHMD-like"/>
</dbReference>
<sequence length="395" mass="42429">MRITGYRTLTTAHEWGRPVGDANGVYADGVMPVPIIMVDTDEGITGVGLGPHVEAEAIFAAIDGQDPRGVTALYDRMLRQTFKAGHAGVVFGTVGAFDTALWDIKAQAAGEPLWRLLGGRDRRVHAYASGLDIGLSDDELVATYEVYAQWGLTAAKLKGGLDVERDRQRLTLVREVLTRAARGTRPGLMLDANESWTRKQAVRHVSELERTLDLTWIEEPVRRWDADGLAAVSRGVHTSVASGENLTGLEQFRPLIAAGGLDVVQTAAVWGVTHFLRVSALAHAHDLPVSPIGNTPVALLHAATSVPNHIASELQDLRPPAGVTVDLHVEDGAFVLGDSPGLGVRVDEDAITSAYQRTAPPAPDGPHVRPERAGRRLLAVTNRGATHRAHPVDVR</sequence>
<evidence type="ECO:0000256" key="2">
    <source>
        <dbReference type="ARBA" id="ARBA00022723"/>
    </source>
</evidence>
<reference evidence="5 6" key="1">
    <citation type="submission" date="2023-05" db="EMBL/GenBank/DDBJ databases">
        <title>Actinoplanes sp. NEAU-A12 genome sequencing.</title>
        <authorList>
            <person name="Wang Z.-S."/>
        </authorList>
    </citation>
    <scope>NUCLEOTIDE SEQUENCE [LARGE SCALE GENOMIC DNA]</scope>
    <source>
        <strain evidence="5 6">NEAU-A12</strain>
    </source>
</reference>
<dbReference type="Pfam" id="PF13378">
    <property type="entry name" value="MR_MLE_C"/>
    <property type="match status" value="1"/>
</dbReference>
<proteinExistence type="predicted"/>
<dbReference type="SUPFAM" id="SSF51604">
    <property type="entry name" value="Enolase C-terminal domain-like"/>
    <property type="match status" value="1"/>
</dbReference>
<evidence type="ECO:0000256" key="1">
    <source>
        <dbReference type="ARBA" id="ARBA00001946"/>
    </source>
</evidence>
<dbReference type="Proteomes" id="UP001241758">
    <property type="component" value="Unassembled WGS sequence"/>
</dbReference>
<evidence type="ECO:0000313" key="5">
    <source>
        <dbReference type="EMBL" id="MDI6104640.1"/>
    </source>
</evidence>
<dbReference type="InterPro" id="IPR036849">
    <property type="entry name" value="Enolase-like_C_sf"/>
</dbReference>
<dbReference type="Gene3D" id="3.30.390.10">
    <property type="entry name" value="Enolase-like, N-terminal domain"/>
    <property type="match status" value="1"/>
</dbReference>
<keyword evidence="3" id="KW-0460">Magnesium</keyword>
<dbReference type="InterPro" id="IPR029017">
    <property type="entry name" value="Enolase-like_N"/>
</dbReference>
<keyword evidence="2" id="KW-0479">Metal-binding</keyword>
<protein>
    <submittedName>
        <fullName evidence="5">Mandelate racemase/muconate lactonizing enzyme family protein</fullName>
    </submittedName>
</protein>
<keyword evidence="6" id="KW-1185">Reference proteome</keyword>
<dbReference type="PANTHER" id="PTHR13794:SF58">
    <property type="entry name" value="MITOCHONDRIAL ENOLASE SUPERFAMILY MEMBER 1"/>
    <property type="match status" value="1"/>
</dbReference>
<feature type="domain" description="Mandelate racemase/muconate lactonizing enzyme C-terminal" evidence="4">
    <location>
        <begin position="137"/>
        <end position="239"/>
    </location>
</feature>
<evidence type="ECO:0000259" key="4">
    <source>
        <dbReference type="SMART" id="SM00922"/>
    </source>
</evidence>
<dbReference type="InterPro" id="IPR029065">
    <property type="entry name" value="Enolase_C-like"/>
</dbReference>
<organism evidence="5 6">
    <name type="scientific">Actinoplanes sandaracinus</name>
    <dbReference type="NCBI Taxonomy" id="3045177"/>
    <lineage>
        <taxon>Bacteria</taxon>
        <taxon>Bacillati</taxon>
        <taxon>Actinomycetota</taxon>
        <taxon>Actinomycetes</taxon>
        <taxon>Micromonosporales</taxon>
        <taxon>Micromonosporaceae</taxon>
        <taxon>Actinoplanes</taxon>
    </lineage>
</organism>
<dbReference type="InterPro" id="IPR013342">
    <property type="entry name" value="Mandelate_racemase_C"/>
</dbReference>
<comment type="caution">
    <text evidence="5">The sequence shown here is derived from an EMBL/GenBank/DDBJ whole genome shotgun (WGS) entry which is preliminary data.</text>
</comment>
<dbReference type="Gene3D" id="3.20.20.120">
    <property type="entry name" value="Enolase-like C-terminal domain"/>
    <property type="match status" value="1"/>
</dbReference>
<dbReference type="InterPro" id="IPR013341">
    <property type="entry name" value="Mandelate_racemase_N_dom"/>
</dbReference>
<evidence type="ECO:0000256" key="3">
    <source>
        <dbReference type="ARBA" id="ARBA00022842"/>
    </source>
</evidence>
<dbReference type="RefSeq" id="WP_282766043.1">
    <property type="nucleotide sequence ID" value="NZ_JASCTH010000035.1"/>
</dbReference>
<name>A0ABT6WY11_9ACTN</name>
<accession>A0ABT6WY11</accession>
<comment type="cofactor">
    <cofactor evidence="1">
        <name>Mg(2+)</name>
        <dbReference type="ChEBI" id="CHEBI:18420"/>
    </cofactor>
</comment>
<evidence type="ECO:0000313" key="6">
    <source>
        <dbReference type="Proteomes" id="UP001241758"/>
    </source>
</evidence>
<gene>
    <name evidence="5" type="ORF">QLQ12_39220</name>
</gene>